<comment type="caution">
    <text evidence="1">The sequence shown here is derived from an EMBL/GenBank/DDBJ whole genome shotgun (WGS) entry which is preliminary data.</text>
</comment>
<protein>
    <submittedName>
        <fullName evidence="1">Uncharacterized protein</fullName>
    </submittedName>
</protein>
<organism evidence="1 2">
    <name type="scientific">Trichostrongylus colubriformis</name>
    <name type="common">Black scour worm</name>
    <dbReference type="NCBI Taxonomy" id="6319"/>
    <lineage>
        <taxon>Eukaryota</taxon>
        <taxon>Metazoa</taxon>
        <taxon>Ecdysozoa</taxon>
        <taxon>Nematoda</taxon>
        <taxon>Chromadorea</taxon>
        <taxon>Rhabditida</taxon>
        <taxon>Rhabditina</taxon>
        <taxon>Rhabditomorpha</taxon>
        <taxon>Strongyloidea</taxon>
        <taxon>Trichostrongylidae</taxon>
        <taxon>Trichostrongylus</taxon>
    </lineage>
</organism>
<dbReference type="Proteomes" id="UP001331761">
    <property type="component" value="Unassembled WGS sequence"/>
</dbReference>
<dbReference type="EMBL" id="WIXE01001714">
    <property type="protein sequence ID" value="KAK5985462.1"/>
    <property type="molecule type" value="Genomic_DNA"/>
</dbReference>
<name>A0AAN8FVN1_TRICO</name>
<evidence type="ECO:0000313" key="1">
    <source>
        <dbReference type="EMBL" id="KAK5985462.1"/>
    </source>
</evidence>
<keyword evidence="2" id="KW-1185">Reference proteome</keyword>
<evidence type="ECO:0000313" key="2">
    <source>
        <dbReference type="Proteomes" id="UP001331761"/>
    </source>
</evidence>
<proteinExistence type="predicted"/>
<reference evidence="1 2" key="1">
    <citation type="submission" date="2019-10" db="EMBL/GenBank/DDBJ databases">
        <title>Assembly and Annotation for the nematode Trichostrongylus colubriformis.</title>
        <authorList>
            <person name="Martin J."/>
        </authorList>
    </citation>
    <scope>NUCLEOTIDE SEQUENCE [LARGE SCALE GENOMIC DNA]</scope>
    <source>
        <strain evidence="1">G859</strain>
        <tissue evidence="1">Whole worm</tissue>
    </source>
</reference>
<accession>A0AAN8FVN1</accession>
<sequence>MFERIECEAGETSLVPTINVIEHNVCNVAH</sequence>
<gene>
    <name evidence="1" type="ORF">GCK32_017496</name>
</gene>
<dbReference type="AlphaFoldDB" id="A0AAN8FVN1"/>